<dbReference type="PANTHER" id="PTHR11361:SF20">
    <property type="entry name" value="MUTS PROTEIN HOMOLOG 5"/>
    <property type="match status" value="1"/>
</dbReference>
<dbReference type="GO" id="GO:0051026">
    <property type="term" value="P:chiasma assembly"/>
    <property type="evidence" value="ECO:0007669"/>
    <property type="project" value="TreeGrafter"/>
</dbReference>
<comment type="similarity">
    <text evidence="1">Belongs to the DNA mismatch repair MutS family.</text>
</comment>
<evidence type="ECO:0000256" key="2">
    <source>
        <dbReference type="ARBA" id="ARBA00022741"/>
    </source>
</evidence>
<evidence type="ECO:0008006" key="9">
    <source>
        <dbReference type="Google" id="ProtNLM"/>
    </source>
</evidence>
<dbReference type="AlphaFoldDB" id="A0AA85JC44"/>
<evidence type="ECO:0000259" key="6">
    <source>
        <dbReference type="SMART" id="SM00534"/>
    </source>
</evidence>
<feature type="domain" description="DNA mismatch repair protein MutS core" evidence="5">
    <location>
        <begin position="2"/>
        <end position="253"/>
    </location>
</feature>
<dbReference type="GO" id="GO:0006298">
    <property type="term" value="P:mismatch repair"/>
    <property type="evidence" value="ECO:0007669"/>
    <property type="project" value="InterPro"/>
</dbReference>
<name>A0AA85JC44_TRIRE</name>
<keyword evidence="4" id="KW-0238">DNA-binding</keyword>
<dbReference type="GO" id="GO:0140664">
    <property type="term" value="F:ATP-dependent DNA damage sensor activity"/>
    <property type="evidence" value="ECO:0007669"/>
    <property type="project" value="InterPro"/>
</dbReference>
<dbReference type="GO" id="GO:0030983">
    <property type="term" value="F:mismatched DNA binding"/>
    <property type="evidence" value="ECO:0007669"/>
    <property type="project" value="InterPro"/>
</dbReference>
<protein>
    <recommendedName>
        <fullName evidence="9">DNA_MISMATCH_REPAIR_2 domain-containing protein</fullName>
    </recommendedName>
</protein>
<dbReference type="GO" id="GO:0005524">
    <property type="term" value="F:ATP binding"/>
    <property type="evidence" value="ECO:0007669"/>
    <property type="project" value="UniProtKB-KW"/>
</dbReference>
<evidence type="ECO:0000313" key="7">
    <source>
        <dbReference type="Proteomes" id="UP000050795"/>
    </source>
</evidence>
<dbReference type="PANTHER" id="PTHR11361">
    <property type="entry name" value="DNA MISMATCH REPAIR PROTEIN MUTS FAMILY MEMBER"/>
    <property type="match status" value="1"/>
</dbReference>
<dbReference type="InterPro" id="IPR027417">
    <property type="entry name" value="P-loop_NTPase"/>
</dbReference>
<dbReference type="InterPro" id="IPR036187">
    <property type="entry name" value="DNA_mismatch_repair_MutS_sf"/>
</dbReference>
<dbReference type="SUPFAM" id="SSF48334">
    <property type="entry name" value="DNA repair protein MutS, domain III"/>
    <property type="match status" value="1"/>
</dbReference>
<evidence type="ECO:0000313" key="8">
    <source>
        <dbReference type="WBParaSite" id="TREG1_25780.1"/>
    </source>
</evidence>
<dbReference type="Gene3D" id="3.40.50.300">
    <property type="entry name" value="P-loop containing nucleotide triphosphate hydrolases"/>
    <property type="match status" value="1"/>
</dbReference>
<dbReference type="SUPFAM" id="SSF52540">
    <property type="entry name" value="P-loop containing nucleoside triphosphate hydrolases"/>
    <property type="match status" value="1"/>
</dbReference>
<dbReference type="Pfam" id="PF00488">
    <property type="entry name" value="MutS_V"/>
    <property type="match status" value="1"/>
</dbReference>
<dbReference type="InterPro" id="IPR045076">
    <property type="entry name" value="MutS"/>
</dbReference>
<keyword evidence="7" id="KW-1185">Reference proteome</keyword>
<feature type="domain" description="DNA mismatch repair proteins mutS family" evidence="6">
    <location>
        <begin position="269"/>
        <end position="458"/>
    </location>
</feature>
<dbReference type="InterPro" id="IPR000432">
    <property type="entry name" value="DNA_mismatch_repair_MutS_C"/>
</dbReference>
<evidence type="ECO:0000256" key="3">
    <source>
        <dbReference type="ARBA" id="ARBA00022840"/>
    </source>
</evidence>
<keyword evidence="2" id="KW-0547">Nucleotide-binding</keyword>
<organism evidence="7 8">
    <name type="scientific">Trichobilharzia regenti</name>
    <name type="common">Nasal bird schistosome</name>
    <dbReference type="NCBI Taxonomy" id="157069"/>
    <lineage>
        <taxon>Eukaryota</taxon>
        <taxon>Metazoa</taxon>
        <taxon>Spiralia</taxon>
        <taxon>Lophotrochozoa</taxon>
        <taxon>Platyhelminthes</taxon>
        <taxon>Trematoda</taxon>
        <taxon>Digenea</taxon>
        <taxon>Strigeidida</taxon>
        <taxon>Schistosomatoidea</taxon>
        <taxon>Schistosomatidae</taxon>
        <taxon>Trichobilharzia</taxon>
    </lineage>
</organism>
<dbReference type="SMART" id="SM00534">
    <property type="entry name" value="MUTSac"/>
    <property type="match status" value="1"/>
</dbReference>
<evidence type="ECO:0000256" key="1">
    <source>
        <dbReference type="ARBA" id="ARBA00006271"/>
    </source>
</evidence>
<dbReference type="Proteomes" id="UP000050795">
    <property type="component" value="Unassembled WGS sequence"/>
</dbReference>
<dbReference type="GO" id="GO:0005634">
    <property type="term" value="C:nucleus"/>
    <property type="evidence" value="ECO:0007669"/>
    <property type="project" value="TreeGrafter"/>
</dbReference>
<proteinExistence type="inferred from homology"/>
<accession>A0AA85JC44</accession>
<reference evidence="7" key="1">
    <citation type="submission" date="2022-06" db="EMBL/GenBank/DDBJ databases">
        <authorList>
            <person name="Berger JAMES D."/>
            <person name="Berger JAMES D."/>
        </authorList>
    </citation>
    <scope>NUCLEOTIDE SEQUENCE [LARGE SCALE GENOMIC DNA]</scope>
</reference>
<sequence>MQRIILRIQALSDLSSDWELLIQTLNSLKKLIDFCQMYREKLYPVQELLRENFDKWLLENLSSWIIQVVEVERTRRQQRFAIRSGVDPTLDQWNETYTCLPDLLSHMAEGQMTELRANIRTCGLIYFPMVGYLLKIPKVEVETPDIHISCLEFAFTETKIAYYRNDTTRTLDRRYGDVMYSIVDTETTIMRQLQRRLLIHAQSLLRASQFAAEIDCLCSLAIAAKSKDWKKPKLAENDLIHIRSGRHPIQETRCKSIIKNSFYADASNHRITFLTGPNGSGKSTYMNQIALIIYLTQIGSYVPAEEAVISPLDAIYILTGTGSEKEDDCSAYISALHSVSVALRTPTKRTLLVMDEFASVIDKLELNALTTAIVEFLLNLGECPFAVIATHNYGILKHFQVSGPRVQYLTMKTTTHEGKLLCLYKVTNGITSESEAIAIAKNIGLPLGVIERALELRNSPGVMNVKFVQPRIKKVKKAMKILRINIANNNTTLLENMQNLFCRHRHRRRLKLKNDSRSSH</sequence>
<evidence type="ECO:0000256" key="4">
    <source>
        <dbReference type="ARBA" id="ARBA00023125"/>
    </source>
</evidence>
<reference evidence="8" key="2">
    <citation type="submission" date="2023-11" db="UniProtKB">
        <authorList>
            <consortium name="WormBaseParasite"/>
        </authorList>
    </citation>
    <scope>IDENTIFICATION</scope>
</reference>
<evidence type="ECO:0000259" key="5">
    <source>
        <dbReference type="SMART" id="SM00533"/>
    </source>
</evidence>
<dbReference type="InterPro" id="IPR007696">
    <property type="entry name" value="DNA_mismatch_repair_MutS_core"/>
</dbReference>
<dbReference type="Gene3D" id="1.10.1420.10">
    <property type="match status" value="2"/>
</dbReference>
<dbReference type="SMART" id="SM00533">
    <property type="entry name" value="MUTSd"/>
    <property type="match status" value="1"/>
</dbReference>
<keyword evidence="3" id="KW-0067">ATP-binding</keyword>
<dbReference type="WBParaSite" id="TREG1_25780.1">
    <property type="protein sequence ID" value="TREG1_25780.1"/>
    <property type="gene ID" value="TREG1_25780"/>
</dbReference>